<evidence type="ECO:0000313" key="3">
    <source>
        <dbReference type="Proteomes" id="UP001428341"/>
    </source>
</evidence>
<gene>
    <name evidence="2" type="ORF">WN944_014843</name>
</gene>
<proteinExistence type="predicted"/>
<name>A0AAP0M6E7_9ROSI</name>
<protein>
    <submittedName>
        <fullName evidence="2">Uncharacterized protein</fullName>
    </submittedName>
</protein>
<organism evidence="2 3">
    <name type="scientific">Citrus x changshan-huyou</name>
    <dbReference type="NCBI Taxonomy" id="2935761"/>
    <lineage>
        <taxon>Eukaryota</taxon>
        <taxon>Viridiplantae</taxon>
        <taxon>Streptophyta</taxon>
        <taxon>Embryophyta</taxon>
        <taxon>Tracheophyta</taxon>
        <taxon>Spermatophyta</taxon>
        <taxon>Magnoliopsida</taxon>
        <taxon>eudicotyledons</taxon>
        <taxon>Gunneridae</taxon>
        <taxon>Pentapetalae</taxon>
        <taxon>rosids</taxon>
        <taxon>malvids</taxon>
        <taxon>Sapindales</taxon>
        <taxon>Rutaceae</taxon>
        <taxon>Aurantioideae</taxon>
        <taxon>Citrus</taxon>
    </lineage>
</organism>
<sequence>MSPRNIGPSKQNPQFELRSQSESERERNGDGKASSSLAYLERLCAAASYCGFDGSLISSVCHGAAVVQLFRERKDKADMGQGCRSWCDCAILPTWSSVVAAGSR</sequence>
<dbReference type="AlphaFoldDB" id="A0AAP0M6E7"/>
<evidence type="ECO:0000313" key="2">
    <source>
        <dbReference type="EMBL" id="KAK9199651.1"/>
    </source>
</evidence>
<feature type="region of interest" description="Disordered" evidence="1">
    <location>
        <begin position="1"/>
        <end position="33"/>
    </location>
</feature>
<dbReference type="EMBL" id="JBCGBO010000005">
    <property type="protein sequence ID" value="KAK9199651.1"/>
    <property type="molecule type" value="Genomic_DNA"/>
</dbReference>
<feature type="compositionally biased region" description="Basic and acidic residues" evidence="1">
    <location>
        <begin position="19"/>
        <end position="30"/>
    </location>
</feature>
<reference evidence="2 3" key="1">
    <citation type="submission" date="2024-05" db="EMBL/GenBank/DDBJ databases">
        <title>Haplotype-resolved chromosome-level genome assembly of Huyou (Citrus changshanensis).</title>
        <authorList>
            <person name="Miao C."/>
            <person name="Chen W."/>
            <person name="Wu Y."/>
            <person name="Wang L."/>
            <person name="Zhao S."/>
            <person name="Grierson D."/>
            <person name="Xu C."/>
            <person name="Chen K."/>
        </authorList>
    </citation>
    <scope>NUCLEOTIDE SEQUENCE [LARGE SCALE GENOMIC DNA]</scope>
    <source>
        <strain evidence="2">01-14</strain>
        <tissue evidence="2">Leaf</tissue>
    </source>
</reference>
<accession>A0AAP0M6E7</accession>
<comment type="caution">
    <text evidence="2">The sequence shown here is derived from an EMBL/GenBank/DDBJ whole genome shotgun (WGS) entry which is preliminary data.</text>
</comment>
<keyword evidence="3" id="KW-1185">Reference proteome</keyword>
<evidence type="ECO:0000256" key="1">
    <source>
        <dbReference type="SAM" id="MobiDB-lite"/>
    </source>
</evidence>
<dbReference type="Proteomes" id="UP001428341">
    <property type="component" value="Unassembled WGS sequence"/>
</dbReference>